<keyword evidence="3" id="KW-0812">Transmembrane</keyword>
<evidence type="ECO:0000256" key="4">
    <source>
        <dbReference type="ARBA" id="ARBA00022989"/>
    </source>
</evidence>
<evidence type="ECO:0000256" key="1">
    <source>
        <dbReference type="ARBA" id="ARBA00022475"/>
    </source>
</evidence>
<dbReference type="InterPro" id="IPR026265">
    <property type="entry name" value="LptC"/>
</dbReference>
<dbReference type="NCBIfam" id="TIGR04409">
    <property type="entry name" value="LptC_YrbK"/>
    <property type="match status" value="1"/>
</dbReference>
<dbReference type="GO" id="GO:0017089">
    <property type="term" value="F:glycolipid transfer activity"/>
    <property type="evidence" value="ECO:0007669"/>
    <property type="project" value="TreeGrafter"/>
</dbReference>
<keyword evidence="5" id="KW-0472">Membrane</keyword>
<dbReference type="RefSeq" id="WP_037334830.1">
    <property type="nucleotide sequence ID" value="NZ_APNK01000004.1"/>
</dbReference>
<evidence type="ECO:0000256" key="5">
    <source>
        <dbReference type="ARBA" id="ARBA00023136"/>
    </source>
</evidence>
<dbReference type="eggNOG" id="COG3117">
    <property type="taxonomic scope" value="Bacteria"/>
</dbReference>
<reference evidence="6 7" key="1">
    <citation type="submission" date="2013-03" db="EMBL/GenBank/DDBJ databases">
        <title>Salinisphaera hydrothermalis C41B8 Genome Sequencing.</title>
        <authorList>
            <person name="Li C."/>
            <person name="Lai Q."/>
            <person name="Shao Z."/>
        </authorList>
    </citation>
    <scope>NUCLEOTIDE SEQUENCE [LARGE SCALE GENOMIC DNA]</scope>
    <source>
        <strain evidence="6 7">C41B8</strain>
    </source>
</reference>
<dbReference type="PANTHER" id="PTHR37481:SF1">
    <property type="entry name" value="LIPOPOLYSACCHARIDE EXPORT SYSTEM PROTEIN LPTC"/>
    <property type="match status" value="1"/>
</dbReference>
<comment type="caution">
    <text evidence="6">The sequence shown here is derived from an EMBL/GenBank/DDBJ whole genome shotgun (WGS) entry which is preliminary data.</text>
</comment>
<name>A0A084IP93_SALHC</name>
<keyword evidence="1" id="KW-1003">Cell membrane</keyword>
<evidence type="ECO:0000313" key="7">
    <source>
        <dbReference type="Proteomes" id="UP000028302"/>
    </source>
</evidence>
<dbReference type="EMBL" id="APNK01000004">
    <property type="protein sequence ID" value="KEZ78527.1"/>
    <property type="molecule type" value="Genomic_DNA"/>
</dbReference>
<dbReference type="AlphaFoldDB" id="A0A084IP93"/>
<dbReference type="GO" id="GO:0015221">
    <property type="term" value="F:lipopolysaccharide transmembrane transporter activity"/>
    <property type="evidence" value="ECO:0007669"/>
    <property type="project" value="InterPro"/>
</dbReference>
<keyword evidence="7" id="KW-1185">Reference proteome</keyword>
<gene>
    <name evidence="6" type="ORF">C41B8_04826</name>
</gene>
<protein>
    <recommendedName>
        <fullName evidence="8">LPS export ABC transporter periplasmic protein LptC</fullName>
    </recommendedName>
</protein>
<evidence type="ECO:0000256" key="2">
    <source>
        <dbReference type="ARBA" id="ARBA00022519"/>
    </source>
</evidence>
<proteinExistence type="predicted"/>
<accession>A0A084IP93</accession>
<dbReference type="Gene3D" id="2.60.450.10">
    <property type="entry name" value="Lipopolysaccharide (LPS) transport protein A like domain"/>
    <property type="match status" value="1"/>
</dbReference>
<sequence>MLRIGVILAVVCVILLGAGSWLGSLKHSGPKPGAVHTPDDSDYYMQGATVYQLSKQGQLTYRMKVGQVLHFADDSARLSDIDVHYLKGTKTYWNLHAAKGRVPAGQRDLYLYDGVVIHHPRVNGNMVKVTTSHAWVRPKANRVDSDARVTAIEPGQKVTGDGMLINLDTNKLKLLNNVHVTYSP</sequence>
<organism evidence="6 7">
    <name type="scientific">Salinisphaera hydrothermalis (strain C41B8)</name>
    <dbReference type="NCBI Taxonomy" id="1304275"/>
    <lineage>
        <taxon>Bacteria</taxon>
        <taxon>Pseudomonadati</taxon>
        <taxon>Pseudomonadota</taxon>
        <taxon>Gammaproteobacteria</taxon>
        <taxon>Salinisphaerales</taxon>
        <taxon>Salinisphaeraceae</taxon>
        <taxon>Salinisphaera</taxon>
    </lineage>
</organism>
<keyword evidence="4" id="KW-1133">Transmembrane helix</keyword>
<dbReference type="GO" id="GO:0030288">
    <property type="term" value="C:outer membrane-bounded periplasmic space"/>
    <property type="evidence" value="ECO:0007669"/>
    <property type="project" value="TreeGrafter"/>
</dbReference>
<evidence type="ECO:0008006" key="8">
    <source>
        <dbReference type="Google" id="ProtNLM"/>
    </source>
</evidence>
<dbReference type="Pfam" id="PF06835">
    <property type="entry name" value="LptC"/>
    <property type="match status" value="1"/>
</dbReference>
<dbReference type="Proteomes" id="UP000028302">
    <property type="component" value="Unassembled WGS sequence"/>
</dbReference>
<evidence type="ECO:0000256" key="3">
    <source>
        <dbReference type="ARBA" id="ARBA00022692"/>
    </source>
</evidence>
<dbReference type="InterPro" id="IPR010664">
    <property type="entry name" value="LipoPS_assembly_LptC-rel"/>
</dbReference>
<dbReference type="OrthoDB" id="5973594at2"/>
<keyword evidence="2" id="KW-0997">Cell inner membrane</keyword>
<dbReference type="PANTHER" id="PTHR37481">
    <property type="entry name" value="LIPOPOLYSACCHARIDE EXPORT SYSTEM PROTEIN LPTC"/>
    <property type="match status" value="1"/>
</dbReference>
<dbReference type="STRING" id="1304275.C41B8_04826"/>
<evidence type="ECO:0000313" key="6">
    <source>
        <dbReference type="EMBL" id="KEZ78527.1"/>
    </source>
</evidence>
<dbReference type="InterPro" id="IPR052363">
    <property type="entry name" value="LPS_export_LptC"/>
</dbReference>
<dbReference type="GO" id="GO:0005886">
    <property type="term" value="C:plasma membrane"/>
    <property type="evidence" value="ECO:0007669"/>
    <property type="project" value="InterPro"/>
</dbReference>